<dbReference type="Proteomes" id="UP001169027">
    <property type="component" value="Unassembled WGS sequence"/>
</dbReference>
<evidence type="ECO:0000313" key="1">
    <source>
        <dbReference type="EMBL" id="MDO1532652.1"/>
    </source>
</evidence>
<evidence type="ECO:0000313" key="2">
    <source>
        <dbReference type="Proteomes" id="UP001169027"/>
    </source>
</evidence>
<sequence>MLTLHRKEKILRKAGIPVPPFPARRLPLQERHLRDAARVPQEERDADAEQRAAVQAWRQAVDALHAALAEGRVRSAHPESS</sequence>
<keyword evidence="2" id="KW-1185">Reference proteome</keyword>
<gene>
    <name evidence="1" type="ORF">Q2T77_10170</name>
</gene>
<name>A0ABT8S337_9BURK</name>
<comment type="caution">
    <text evidence="1">The sequence shown here is derived from an EMBL/GenBank/DDBJ whole genome shotgun (WGS) entry which is preliminary data.</text>
</comment>
<accession>A0ABT8S337</accession>
<dbReference type="RefSeq" id="WP_301807656.1">
    <property type="nucleotide sequence ID" value="NZ_JAUJZH010000006.1"/>
</dbReference>
<reference evidence="1" key="1">
    <citation type="submission" date="2023-06" db="EMBL/GenBank/DDBJ databases">
        <authorList>
            <person name="Jiang Y."/>
            <person name="Liu Q."/>
        </authorList>
    </citation>
    <scope>NUCLEOTIDE SEQUENCE</scope>
    <source>
        <strain evidence="1">CGMCC 1.12090</strain>
    </source>
</reference>
<organism evidence="1 2">
    <name type="scientific">Variovorax ginsengisoli</name>
    <dbReference type="NCBI Taxonomy" id="363844"/>
    <lineage>
        <taxon>Bacteria</taxon>
        <taxon>Pseudomonadati</taxon>
        <taxon>Pseudomonadota</taxon>
        <taxon>Betaproteobacteria</taxon>
        <taxon>Burkholderiales</taxon>
        <taxon>Comamonadaceae</taxon>
        <taxon>Variovorax</taxon>
    </lineage>
</organism>
<proteinExistence type="predicted"/>
<protein>
    <submittedName>
        <fullName evidence="1">Uncharacterized protein</fullName>
    </submittedName>
</protein>
<dbReference type="EMBL" id="JAUKVY010000006">
    <property type="protein sequence ID" value="MDO1532652.1"/>
    <property type="molecule type" value="Genomic_DNA"/>
</dbReference>